<organism evidence="1 2">
    <name type="scientific">Owenia fusiformis</name>
    <name type="common">Polychaete worm</name>
    <dbReference type="NCBI Taxonomy" id="6347"/>
    <lineage>
        <taxon>Eukaryota</taxon>
        <taxon>Metazoa</taxon>
        <taxon>Spiralia</taxon>
        <taxon>Lophotrochozoa</taxon>
        <taxon>Annelida</taxon>
        <taxon>Polychaeta</taxon>
        <taxon>Sedentaria</taxon>
        <taxon>Canalipalpata</taxon>
        <taxon>Sabellida</taxon>
        <taxon>Oweniida</taxon>
        <taxon>Oweniidae</taxon>
        <taxon>Owenia</taxon>
    </lineage>
</organism>
<comment type="caution">
    <text evidence="1">The sequence shown here is derived from an EMBL/GenBank/DDBJ whole genome shotgun (WGS) entry which is preliminary data.</text>
</comment>
<proteinExistence type="predicted"/>
<evidence type="ECO:0000313" key="1">
    <source>
        <dbReference type="EMBL" id="CAH1795325.1"/>
    </source>
</evidence>
<dbReference type="InterPro" id="IPR029058">
    <property type="entry name" value="AB_hydrolase_fold"/>
</dbReference>
<dbReference type="Proteomes" id="UP000749559">
    <property type="component" value="Unassembled WGS sequence"/>
</dbReference>
<keyword evidence="2" id="KW-1185">Reference proteome</keyword>
<gene>
    <name evidence="1" type="ORF">OFUS_LOCUS19884</name>
</gene>
<evidence type="ECO:0000313" key="2">
    <source>
        <dbReference type="Proteomes" id="UP000749559"/>
    </source>
</evidence>
<reference evidence="1" key="1">
    <citation type="submission" date="2022-03" db="EMBL/GenBank/DDBJ databases">
        <authorList>
            <person name="Martin C."/>
        </authorList>
    </citation>
    <scope>NUCLEOTIDE SEQUENCE</scope>
</reference>
<dbReference type="AlphaFoldDB" id="A0A8J1UA96"/>
<dbReference type="PANTHER" id="PTHR42972:SF8">
    <property type="entry name" value="POLYHYDROXYBUTYRATE DEPOLYMERASE"/>
    <property type="match status" value="1"/>
</dbReference>
<dbReference type="Gene3D" id="3.40.50.1820">
    <property type="entry name" value="alpha/beta hydrolase"/>
    <property type="match status" value="2"/>
</dbReference>
<dbReference type="EMBL" id="CAIIXF020000009">
    <property type="protein sequence ID" value="CAH1795325.1"/>
    <property type="molecule type" value="Genomic_DNA"/>
</dbReference>
<dbReference type="PANTHER" id="PTHR42972">
    <property type="entry name" value="TOL-PAL SYSTEM PROTEIN TOLB"/>
    <property type="match status" value="1"/>
</dbReference>
<protein>
    <submittedName>
        <fullName evidence="1">Uncharacterized protein</fullName>
    </submittedName>
</protein>
<dbReference type="SUPFAM" id="SSF53474">
    <property type="entry name" value="alpha/beta-Hydrolases"/>
    <property type="match status" value="1"/>
</dbReference>
<name>A0A8J1UA96_OWEFU</name>
<dbReference type="OrthoDB" id="6020543at2759"/>
<sequence>FHSTMKVLRVLLLVAIVDAQRLGQYNVDRSQISVSGFSSGGAFSTQFHVVHSGTIMGAAIFAGMPYNCFIYYGVSGCGQEPENINIARLVQDTRDFAITGDIDAVEGISRAKVYLFQGPNDFTVQEGNGPAIREYYQNFGSDIATMFTTNAGHGFPTNDYGNDCDTSSPPAINRCDYSGAFGALNHIYGGSLTDPGTAWTPNEENLIEFDQTEFADEFGITSFDDLGWIYVPTRCQDGSIACRFHIQFHGCSQGRVWQGTQYALYTGYNSVAEANDIIILHPNIDVTDSNPSGCWDWYAIEDTEYQTRNGVMVSVIKSMIDRVTGP</sequence>
<feature type="non-terminal residue" evidence="1">
    <location>
        <position position="326"/>
    </location>
</feature>
<accession>A0A8J1UA96</accession>